<keyword evidence="5 11" id="KW-0812">Transmembrane</keyword>
<dbReference type="SUPFAM" id="SSF56935">
    <property type="entry name" value="Porins"/>
    <property type="match status" value="1"/>
</dbReference>
<dbReference type="Pfam" id="PF07715">
    <property type="entry name" value="Plug"/>
    <property type="match status" value="1"/>
</dbReference>
<dbReference type="Gene3D" id="2.40.170.20">
    <property type="entry name" value="TonB-dependent receptor, beta-barrel domain"/>
    <property type="match status" value="1"/>
</dbReference>
<feature type="domain" description="TonB-dependent receptor plug" evidence="16">
    <location>
        <begin position="42"/>
        <end position="152"/>
    </location>
</feature>
<comment type="subcellular location">
    <subcellularLocation>
        <location evidence="1 11">Cell outer membrane</location>
        <topology evidence="1 11">Multi-pass membrane protein</topology>
    </subcellularLocation>
</comment>
<evidence type="ECO:0000256" key="7">
    <source>
        <dbReference type="ARBA" id="ARBA00023065"/>
    </source>
</evidence>
<evidence type="ECO:0000256" key="9">
    <source>
        <dbReference type="ARBA" id="ARBA00023136"/>
    </source>
</evidence>
<evidence type="ECO:0000256" key="5">
    <source>
        <dbReference type="ARBA" id="ARBA00022692"/>
    </source>
</evidence>
<keyword evidence="8 12" id="KW-0798">TonB box</keyword>
<dbReference type="InterPro" id="IPR012910">
    <property type="entry name" value="Plug_dom"/>
</dbReference>
<keyword evidence="2 11" id="KW-0813">Transport</keyword>
<evidence type="ECO:0000256" key="1">
    <source>
        <dbReference type="ARBA" id="ARBA00004571"/>
    </source>
</evidence>
<dbReference type="AlphaFoldDB" id="A0A3A1P8G2"/>
<evidence type="ECO:0000313" key="18">
    <source>
        <dbReference type="Proteomes" id="UP000265366"/>
    </source>
</evidence>
<dbReference type="PROSITE" id="PS52016">
    <property type="entry name" value="TONB_DEPENDENT_REC_3"/>
    <property type="match status" value="1"/>
</dbReference>
<dbReference type="InterPro" id="IPR036942">
    <property type="entry name" value="Beta-barrel_TonB_sf"/>
</dbReference>
<organism evidence="17 18">
    <name type="scientific">Aurantiacibacter xanthus</name>
    <dbReference type="NCBI Taxonomy" id="1784712"/>
    <lineage>
        <taxon>Bacteria</taxon>
        <taxon>Pseudomonadati</taxon>
        <taxon>Pseudomonadota</taxon>
        <taxon>Alphaproteobacteria</taxon>
        <taxon>Sphingomonadales</taxon>
        <taxon>Erythrobacteraceae</taxon>
        <taxon>Aurantiacibacter</taxon>
    </lineage>
</organism>
<keyword evidence="18" id="KW-1185">Reference proteome</keyword>
<evidence type="ECO:0000256" key="13">
    <source>
        <dbReference type="SAM" id="MobiDB-lite"/>
    </source>
</evidence>
<dbReference type="InterPro" id="IPR039426">
    <property type="entry name" value="TonB-dep_rcpt-like"/>
</dbReference>
<name>A0A3A1P8G2_9SPHN</name>
<comment type="similarity">
    <text evidence="11 12">Belongs to the TonB-dependent receptor family.</text>
</comment>
<evidence type="ECO:0000256" key="3">
    <source>
        <dbReference type="ARBA" id="ARBA00022452"/>
    </source>
</evidence>
<feature type="chain" id="PRO_5017380125" evidence="14">
    <location>
        <begin position="18"/>
        <end position="777"/>
    </location>
</feature>
<proteinExistence type="inferred from homology"/>
<feature type="region of interest" description="Disordered" evidence="13">
    <location>
        <begin position="756"/>
        <end position="777"/>
    </location>
</feature>
<keyword evidence="3 11" id="KW-1134">Transmembrane beta strand</keyword>
<evidence type="ECO:0000259" key="16">
    <source>
        <dbReference type="Pfam" id="PF07715"/>
    </source>
</evidence>
<keyword evidence="10 11" id="KW-0998">Cell outer membrane</keyword>
<evidence type="ECO:0000256" key="12">
    <source>
        <dbReference type="RuleBase" id="RU003357"/>
    </source>
</evidence>
<reference evidence="17 18" key="1">
    <citation type="submission" date="2018-08" db="EMBL/GenBank/DDBJ databases">
        <title>Erythrobacter zhengii sp.nov., a bacterium isolated from deep-sea sediment.</title>
        <authorList>
            <person name="Fang C."/>
            <person name="Wu Y.-H."/>
            <person name="Sun C."/>
            <person name="Wang H."/>
            <person name="Cheng H."/>
            <person name="Meng F.-X."/>
            <person name="Wang C.-S."/>
            <person name="Xu X.-W."/>
        </authorList>
    </citation>
    <scope>NUCLEOTIDE SEQUENCE [LARGE SCALE GENOMIC DNA]</scope>
    <source>
        <strain evidence="17 18">CCTCC AB 2015396</strain>
    </source>
</reference>
<feature type="domain" description="TonB-dependent receptor-like beta-barrel" evidence="15">
    <location>
        <begin position="324"/>
        <end position="740"/>
    </location>
</feature>
<evidence type="ECO:0000256" key="8">
    <source>
        <dbReference type="ARBA" id="ARBA00023077"/>
    </source>
</evidence>
<keyword evidence="7" id="KW-0406">Ion transport</keyword>
<dbReference type="GO" id="GO:0006826">
    <property type="term" value="P:iron ion transport"/>
    <property type="evidence" value="ECO:0007669"/>
    <property type="project" value="UniProtKB-KW"/>
</dbReference>
<keyword evidence="17" id="KW-0675">Receptor</keyword>
<dbReference type="InterPro" id="IPR000531">
    <property type="entry name" value="Beta-barrel_TonB"/>
</dbReference>
<evidence type="ECO:0000256" key="2">
    <source>
        <dbReference type="ARBA" id="ARBA00022448"/>
    </source>
</evidence>
<keyword evidence="4" id="KW-0410">Iron transport</keyword>
<evidence type="ECO:0000256" key="6">
    <source>
        <dbReference type="ARBA" id="ARBA00023004"/>
    </source>
</evidence>
<keyword evidence="9 11" id="KW-0472">Membrane</keyword>
<sequence length="777" mass="83038">MSCAAVAAIAIAPPSFAQDAAGTGPANPDEIIVTAQFRAQNLQDTPIAITAVSADMLDARSQTDISQVAGQAPGLNLQPNNANFGPSMAASIRGVGQYDPSPAVEPGVGLYVDDVYYPSLTGGVFDLLDLDRVEILRGPQGTLAGRNSIGGAIKLYSKKPQGDGSGMVQATYGSRNRLDLRGSADFALTNAISARISAAAKRQDGYVKVYDYGCVNPVGTANNPAQGGIPAIRPSGDCQTGTMGDVNYQAARGQLRYNPSDTLDINLSADYVSDNRAQAGSVLVSADNAAPGALRGDYYNVPFDSRFICGPYCNYATDLMPADAVNGIAYATQQPVTTKYEGYGLSGTIDLALTDNLQLKSITGYRSFDSSYGADADLSPLPVNGSSTDISTDFFSQELRLSGTLANDAIDYTVGGYYSHMKTSFANVQDIRYARLQFASLGDDVPAESLAFFAHASWEVLYGLTVNAGVRRTHENKDYTFSRRFADGSVGQPVVGPLDGLTGEYSENRWDYRANLQYEWTPSLMTYVQFSTGYKGGGINPRPYFASQVQPFSSESINAYEIGLKSDFLDRAVRLNLSAYYNRYRDIQMVLTSCPAFTPGNAVAPCSMTANAGDADVKGFEAETTIRPLAGMLIDGSLSYIDFEYTSIAAAASGPQGVKLGDVAPFTSEWKWSIGAQYEAMLPGGSSLTPRFDVTYQSGLYTAANNAPSNFIPSYTLATARLTWRNGEGDLDISLAVTNIFDKYHLVTSFDQSLGQGSVAGQPGRPREWSVTATKRF</sequence>
<dbReference type="Pfam" id="PF00593">
    <property type="entry name" value="TonB_dep_Rec_b-barrel"/>
    <property type="match status" value="1"/>
</dbReference>
<keyword evidence="14" id="KW-0732">Signal</keyword>
<protein>
    <submittedName>
        <fullName evidence="17">TonB-dependent receptor</fullName>
    </submittedName>
</protein>
<dbReference type="EMBL" id="QXFM01000073">
    <property type="protein sequence ID" value="RIV88162.1"/>
    <property type="molecule type" value="Genomic_DNA"/>
</dbReference>
<dbReference type="GO" id="GO:0009279">
    <property type="term" value="C:cell outer membrane"/>
    <property type="evidence" value="ECO:0007669"/>
    <property type="project" value="UniProtKB-SubCell"/>
</dbReference>
<accession>A0A3A1P8G2</accession>
<evidence type="ECO:0000256" key="14">
    <source>
        <dbReference type="SAM" id="SignalP"/>
    </source>
</evidence>
<evidence type="ECO:0000256" key="11">
    <source>
        <dbReference type="PROSITE-ProRule" id="PRU01360"/>
    </source>
</evidence>
<comment type="caution">
    <text evidence="17">The sequence shown here is derived from an EMBL/GenBank/DDBJ whole genome shotgun (WGS) entry which is preliminary data.</text>
</comment>
<evidence type="ECO:0000256" key="10">
    <source>
        <dbReference type="ARBA" id="ARBA00023237"/>
    </source>
</evidence>
<evidence type="ECO:0000256" key="4">
    <source>
        <dbReference type="ARBA" id="ARBA00022496"/>
    </source>
</evidence>
<evidence type="ECO:0000313" key="17">
    <source>
        <dbReference type="EMBL" id="RIV88162.1"/>
    </source>
</evidence>
<evidence type="ECO:0000259" key="15">
    <source>
        <dbReference type="Pfam" id="PF00593"/>
    </source>
</evidence>
<dbReference type="Proteomes" id="UP000265366">
    <property type="component" value="Unassembled WGS sequence"/>
</dbReference>
<feature type="signal peptide" evidence="14">
    <location>
        <begin position="1"/>
        <end position="17"/>
    </location>
</feature>
<dbReference type="PANTHER" id="PTHR32552:SF81">
    <property type="entry name" value="TONB-DEPENDENT OUTER MEMBRANE RECEPTOR"/>
    <property type="match status" value="1"/>
</dbReference>
<dbReference type="PANTHER" id="PTHR32552">
    <property type="entry name" value="FERRICHROME IRON RECEPTOR-RELATED"/>
    <property type="match status" value="1"/>
</dbReference>
<keyword evidence="6" id="KW-0408">Iron</keyword>
<gene>
    <name evidence="17" type="ORF">D2V17_08215</name>
</gene>